<name>A0AAD6VLT0_9AGAR</name>
<dbReference type="AlphaFoldDB" id="A0AAD6VLT0"/>
<reference evidence="1" key="1">
    <citation type="submission" date="2023-03" db="EMBL/GenBank/DDBJ databases">
        <title>Massive genome expansion in bonnet fungi (Mycena s.s.) driven by repeated elements and novel gene families across ecological guilds.</title>
        <authorList>
            <consortium name="Lawrence Berkeley National Laboratory"/>
            <person name="Harder C.B."/>
            <person name="Miyauchi S."/>
            <person name="Viragh M."/>
            <person name="Kuo A."/>
            <person name="Thoen E."/>
            <person name="Andreopoulos B."/>
            <person name="Lu D."/>
            <person name="Skrede I."/>
            <person name="Drula E."/>
            <person name="Henrissat B."/>
            <person name="Morin E."/>
            <person name="Kohler A."/>
            <person name="Barry K."/>
            <person name="LaButti K."/>
            <person name="Morin E."/>
            <person name="Salamov A."/>
            <person name="Lipzen A."/>
            <person name="Mereny Z."/>
            <person name="Hegedus B."/>
            <person name="Baldrian P."/>
            <person name="Stursova M."/>
            <person name="Weitz H."/>
            <person name="Taylor A."/>
            <person name="Grigoriev I.V."/>
            <person name="Nagy L.G."/>
            <person name="Martin F."/>
            <person name="Kauserud H."/>
        </authorList>
    </citation>
    <scope>NUCLEOTIDE SEQUENCE</scope>
    <source>
        <strain evidence="1">9144</strain>
    </source>
</reference>
<evidence type="ECO:0000313" key="2">
    <source>
        <dbReference type="Proteomes" id="UP001219525"/>
    </source>
</evidence>
<comment type="caution">
    <text evidence="1">The sequence shown here is derived from an EMBL/GenBank/DDBJ whole genome shotgun (WGS) entry which is preliminary data.</text>
</comment>
<evidence type="ECO:0000313" key="1">
    <source>
        <dbReference type="EMBL" id="KAJ7216616.1"/>
    </source>
</evidence>
<accession>A0AAD6VLT0</accession>
<dbReference type="EMBL" id="JARJCW010000015">
    <property type="protein sequence ID" value="KAJ7216616.1"/>
    <property type="molecule type" value="Genomic_DNA"/>
</dbReference>
<sequence>MEPLLSSTIHEVLCQPWHWDDDSCHIISFNADGSGEIISRGEMNLWIAAFTQWKVLDVISEDTEAAQAAPRPEPTFIGKMLGSPPNHTTILKARVEITLSRNRMASLWGHDITRRQINDDLLLDDAFQAKQYTITVRRGQFATQSAIKMDLRKRPLYALEIVFDKSPFPAKSEWKPEQQGMVESVRQYEMTIFCARELGRSEDVGSCIIM</sequence>
<proteinExistence type="predicted"/>
<protein>
    <submittedName>
        <fullName evidence="1">Uncharacterized protein</fullName>
    </submittedName>
</protein>
<dbReference type="Proteomes" id="UP001219525">
    <property type="component" value="Unassembled WGS sequence"/>
</dbReference>
<gene>
    <name evidence="1" type="ORF">GGX14DRAFT_391419</name>
</gene>
<organism evidence="1 2">
    <name type="scientific">Mycena pura</name>
    <dbReference type="NCBI Taxonomy" id="153505"/>
    <lineage>
        <taxon>Eukaryota</taxon>
        <taxon>Fungi</taxon>
        <taxon>Dikarya</taxon>
        <taxon>Basidiomycota</taxon>
        <taxon>Agaricomycotina</taxon>
        <taxon>Agaricomycetes</taxon>
        <taxon>Agaricomycetidae</taxon>
        <taxon>Agaricales</taxon>
        <taxon>Marasmiineae</taxon>
        <taxon>Mycenaceae</taxon>
        <taxon>Mycena</taxon>
    </lineage>
</organism>
<keyword evidence="2" id="KW-1185">Reference proteome</keyword>